<reference evidence="4 5" key="1">
    <citation type="submission" date="2024-06" db="EMBL/GenBank/DDBJ databases">
        <title>The Natural Products Discovery Center: Release of the First 8490 Sequenced Strains for Exploring Actinobacteria Biosynthetic Diversity.</title>
        <authorList>
            <person name="Kalkreuter E."/>
            <person name="Kautsar S.A."/>
            <person name="Yang D."/>
            <person name="Bader C.D."/>
            <person name="Teijaro C.N."/>
            <person name="Fluegel L."/>
            <person name="Davis C.M."/>
            <person name="Simpson J.R."/>
            <person name="Lauterbach L."/>
            <person name="Steele A.D."/>
            <person name="Gui C."/>
            <person name="Meng S."/>
            <person name="Li G."/>
            <person name="Viehrig K."/>
            <person name="Ye F."/>
            <person name="Su P."/>
            <person name="Kiefer A.F."/>
            <person name="Nichols A."/>
            <person name="Cepeda A.J."/>
            <person name="Yan W."/>
            <person name="Fan B."/>
            <person name="Jiang Y."/>
            <person name="Adhikari A."/>
            <person name="Zheng C.-J."/>
            <person name="Schuster L."/>
            <person name="Cowan T.M."/>
            <person name="Smanski M.J."/>
            <person name="Chevrette M.G."/>
            <person name="De Carvalho L.P.S."/>
            <person name="Shen B."/>
        </authorList>
    </citation>
    <scope>NUCLEOTIDE SEQUENCE [LARGE SCALE GENOMIC DNA]</scope>
    <source>
        <strain evidence="4 5">NPDC001694</strain>
    </source>
</reference>
<dbReference type="SUPFAM" id="SSF52540">
    <property type="entry name" value="P-loop containing nucleoside triphosphate hydrolases"/>
    <property type="match status" value="1"/>
</dbReference>
<dbReference type="EMBL" id="JBEOZM010000001">
    <property type="protein sequence ID" value="MER6265940.1"/>
    <property type="molecule type" value="Genomic_DNA"/>
</dbReference>
<dbReference type="PROSITE" id="PS00622">
    <property type="entry name" value="HTH_LUXR_1"/>
    <property type="match status" value="1"/>
</dbReference>
<dbReference type="SMART" id="SM00421">
    <property type="entry name" value="HTH_LUXR"/>
    <property type="match status" value="1"/>
</dbReference>
<protein>
    <submittedName>
        <fullName evidence="4">AAA family ATPase</fullName>
    </submittedName>
</protein>
<dbReference type="InterPro" id="IPR016032">
    <property type="entry name" value="Sig_transdc_resp-reg_C-effctor"/>
</dbReference>
<organism evidence="4 5">
    <name type="scientific">Streptomyces sp. 900105755</name>
    <dbReference type="NCBI Taxonomy" id="3154389"/>
    <lineage>
        <taxon>Bacteria</taxon>
        <taxon>Bacillati</taxon>
        <taxon>Actinomycetota</taxon>
        <taxon>Actinomycetes</taxon>
        <taxon>Kitasatosporales</taxon>
        <taxon>Streptomycetaceae</taxon>
        <taxon>Streptomyces</taxon>
    </lineage>
</organism>
<keyword evidence="2" id="KW-0067">ATP-binding</keyword>
<sequence length="986" mass="103598">MSSPKPPAAEGGEHLSGPGRLVGRSAELTLLDGFFGSAAVRGRALMLTGEAGVGKSALLDAAARRAEDKAFQVLRVTGSQVEAGVGFAALDQILRPLTAEIAELAPWQARTLRAVRAVGGVPDGRQAELLAVAGSVQVLLSRKAARGGPVAIVIDDVAWLDRPSAVVLGTVARCTHGAPVALLAACRTGDESFLSGTGIPAHEVRPLDETAAHELVAGRFPAMAPRVRQRLVAEAAGNPLALLELPATLDEAQRQERGPLPAVLPLPERLKKVFAVRVEALPKRTRELLLLAVLDGSGGLHILERALGGDVLAELGPAEHAGVVRVDSATGRLAFRHPLTRSAVMELSTAAARRRGHLALAREFPAGSEHRARHLADAAVGPDDEVAALLHEVAYRTLRRGDAVGAVSTLLRAADLSGTGTARGRLLAEAACLGANVTGDLRNVHALLGSARLADPVGSGSLAAATAAASRLVNGEGDVDTAHRLLTGAIRDHAAGPRETGTIRDHAAGPRETGAIRDHAAGPRETGTIRDHAVGPRGAGADILDEALLTLLVMCFHSGRPELWKVFDAEAAKAQVRSPDDLLCVLRSAFGDPAHAAPAVLELLDGLVAKLHRETDPRRIVRTAVAAAYVDRLPGCRSALRRVVDDGRDGGAITMAIEAFFLLANDAYLSGQWGDLPNLTDEGLRWCARYDYRLTAQPGRFLRGLLAAAQGDTATARRTADRLVAWGNPRGLGLLRVYAAHIRALSALGEADFESAYRHLRSVITPGEIPAHLPHALWLFLDFAEAAARTGRHGEAAAHVAAVRGAGIPAVSPRLAMMTDAAEAVAAPDAVDHELFRRAVDTPDAERWPFEWARIRLAYGERLRRARAGAEARGHLDAALGTFRRLGAGPWSARAANELRASGIPVGVPVGTAAYEAGRPAPLTPQELQVARLAATGLTNKQIAARLFLSPRTVAGHLSNAFPKLNVTSRAGLRDALTGLAPERTT</sequence>
<dbReference type="PRINTS" id="PR00038">
    <property type="entry name" value="HTHLUXR"/>
</dbReference>
<evidence type="ECO:0000259" key="3">
    <source>
        <dbReference type="PROSITE" id="PS50043"/>
    </source>
</evidence>
<dbReference type="InterPro" id="IPR036388">
    <property type="entry name" value="WH-like_DNA-bd_sf"/>
</dbReference>
<comment type="caution">
    <text evidence="4">The sequence shown here is derived from an EMBL/GenBank/DDBJ whole genome shotgun (WGS) entry which is preliminary data.</text>
</comment>
<evidence type="ECO:0000256" key="1">
    <source>
        <dbReference type="ARBA" id="ARBA00022741"/>
    </source>
</evidence>
<dbReference type="InterPro" id="IPR027417">
    <property type="entry name" value="P-loop_NTPase"/>
</dbReference>
<keyword evidence="5" id="KW-1185">Reference proteome</keyword>
<dbReference type="PANTHER" id="PTHR16305">
    <property type="entry name" value="TESTICULAR SOLUBLE ADENYLYL CYCLASE"/>
    <property type="match status" value="1"/>
</dbReference>
<dbReference type="SUPFAM" id="SSF46894">
    <property type="entry name" value="C-terminal effector domain of the bipartite response regulators"/>
    <property type="match status" value="1"/>
</dbReference>
<gene>
    <name evidence="4" type="ORF">ABT211_01355</name>
</gene>
<dbReference type="PANTHER" id="PTHR16305:SF35">
    <property type="entry name" value="TRANSCRIPTIONAL ACTIVATOR DOMAIN"/>
    <property type="match status" value="1"/>
</dbReference>
<evidence type="ECO:0000313" key="4">
    <source>
        <dbReference type="EMBL" id="MER6265940.1"/>
    </source>
</evidence>
<dbReference type="Gene3D" id="1.10.10.10">
    <property type="entry name" value="Winged helix-like DNA-binding domain superfamily/Winged helix DNA-binding domain"/>
    <property type="match status" value="1"/>
</dbReference>
<dbReference type="InterPro" id="IPR000792">
    <property type="entry name" value="Tscrpt_reg_LuxR_C"/>
</dbReference>
<evidence type="ECO:0000313" key="5">
    <source>
        <dbReference type="Proteomes" id="UP001490365"/>
    </source>
</evidence>
<dbReference type="Pfam" id="PF13191">
    <property type="entry name" value="AAA_16"/>
    <property type="match status" value="1"/>
</dbReference>
<dbReference type="Proteomes" id="UP001490365">
    <property type="component" value="Unassembled WGS sequence"/>
</dbReference>
<dbReference type="Pfam" id="PF00196">
    <property type="entry name" value="GerE"/>
    <property type="match status" value="1"/>
</dbReference>
<accession>A0ABV1T7U4</accession>
<feature type="domain" description="HTH luxR-type" evidence="3">
    <location>
        <begin position="916"/>
        <end position="981"/>
    </location>
</feature>
<keyword evidence="1" id="KW-0547">Nucleotide-binding</keyword>
<dbReference type="InterPro" id="IPR041664">
    <property type="entry name" value="AAA_16"/>
</dbReference>
<dbReference type="CDD" id="cd06170">
    <property type="entry name" value="LuxR_C_like"/>
    <property type="match status" value="1"/>
</dbReference>
<proteinExistence type="predicted"/>
<dbReference type="Gene3D" id="3.40.50.300">
    <property type="entry name" value="P-loop containing nucleotide triphosphate hydrolases"/>
    <property type="match status" value="1"/>
</dbReference>
<name>A0ABV1T7U4_9ACTN</name>
<dbReference type="RefSeq" id="WP_351954659.1">
    <property type="nucleotide sequence ID" value="NZ_JBEOZM010000001.1"/>
</dbReference>
<dbReference type="InterPro" id="IPR003593">
    <property type="entry name" value="AAA+_ATPase"/>
</dbReference>
<dbReference type="PROSITE" id="PS50043">
    <property type="entry name" value="HTH_LUXR_2"/>
    <property type="match status" value="1"/>
</dbReference>
<dbReference type="SMART" id="SM00382">
    <property type="entry name" value="AAA"/>
    <property type="match status" value="1"/>
</dbReference>
<evidence type="ECO:0000256" key="2">
    <source>
        <dbReference type="ARBA" id="ARBA00022840"/>
    </source>
</evidence>